<dbReference type="Proteomes" id="UP001642409">
    <property type="component" value="Unassembled WGS sequence"/>
</dbReference>
<reference evidence="1 2" key="1">
    <citation type="submission" date="2024-07" db="EMBL/GenBank/DDBJ databases">
        <authorList>
            <person name="Akdeniz Z."/>
        </authorList>
    </citation>
    <scope>NUCLEOTIDE SEQUENCE [LARGE SCALE GENOMIC DNA]</scope>
</reference>
<evidence type="ECO:0000313" key="1">
    <source>
        <dbReference type="EMBL" id="CAL6074246.1"/>
    </source>
</evidence>
<gene>
    <name evidence="1" type="ORF">HINF_LOCUS56568</name>
</gene>
<organism evidence="1 2">
    <name type="scientific">Hexamita inflata</name>
    <dbReference type="NCBI Taxonomy" id="28002"/>
    <lineage>
        <taxon>Eukaryota</taxon>
        <taxon>Metamonada</taxon>
        <taxon>Diplomonadida</taxon>
        <taxon>Hexamitidae</taxon>
        <taxon>Hexamitinae</taxon>
        <taxon>Hexamita</taxon>
    </lineage>
</organism>
<dbReference type="EMBL" id="CAXDID020000306">
    <property type="protein sequence ID" value="CAL6074246.1"/>
    <property type="molecule type" value="Genomic_DNA"/>
</dbReference>
<protein>
    <submittedName>
        <fullName evidence="1">Hypothetical_protein</fullName>
    </submittedName>
</protein>
<name>A0ABP1L0W1_9EUKA</name>
<accession>A0ABP1L0W1</accession>
<evidence type="ECO:0000313" key="2">
    <source>
        <dbReference type="Proteomes" id="UP001642409"/>
    </source>
</evidence>
<keyword evidence="2" id="KW-1185">Reference proteome</keyword>
<proteinExistence type="predicted"/>
<sequence length="312" mass="33236">MFGLIGWFNGNIQISVLTSQYQLNEGIFNNVGTFGLINGTSSSYNNIIVQTQIQNNSGLCVGALAGVIYSNLWKAQNISVDLSYITGNRLLGLLASSTTTGSVFECHFASSFIYANQQDQTFQGGIIGSIQSNEQIQLVIILCQVTNLSLLSNNNFTWSISGGLVGVTHANPAQITQTTVKDLDIQSYGEVRDYVSSASLIACVYDSVTSITDVYIKNISVIASSSTKTAYSAGIISWVRNQKINVTNTQIVSIQIVVQGNIMYSGILFGNSGGSANSIFNISLTKTSGVNTINGTSIANCADVITYQLSGC</sequence>
<comment type="caution">
    <text evidence="1">The sequence shown here is derived from an EMBL/GenBank/DDBJ whole genome shotgun (WGS) entry which is preliminary data.</text>
</comment>